<keyword evidence="2 4" id="KW-0444">Lipid biosynthesis</keyword>
<dbReference type="PANTHER" id="PTHR11011">
    <property type="entry name" value="MALE STERILITY PROTEIN 2-RELATED"/>
    <property type="match status" value="1"/>
</dbReference>
<dbReference type="OMA" id="RPSIMIA"/>
<dbReference type="CDD" id="cd09071">
    <property type="entry name" value="FAR_C"/>
    <property type="match status" value="1"/>
</dbReference>
<dbReference type="GO" id="GO:0035336">
    <property type="term" value="P:long-chain fatty-acyl-CoA metabolic process"/>
    <property type="evidence" value="ECO:0007669"/>
    <property type="project" value="TreeGrafter"/>
</dbReference>
<evidence type="ECO:0000256" key="3">
    <source>
        <dbReference type="ARBA" id="ARBA00023098"/>
    </source>
</evidence>
<evidence type="ECO:0000259" key="6">
    <source>
        <dbReference type="Pfam" id="PF07993"/>
    </source>
</evidence>
<dbReference type="GO" id="GO:0080019">
    <property type="term" value="F:alcohol-forming very long-chain fatty acyl-CoA reductase activity"/>
    <property type="evidence" value="ECO:0007669"/>
    <property type="project" value="InterPro"/>
</dbReference>
<proteinExistence type="inferred from homology"/>
<dbReference type="InterPro" id="IPR036291">
    <property type="entry name" value="NAD(P)-bd_dom_sf"/>
</dbReference>
<evidence type="ECO:0000256" key="1">
    <source>
        <dbReference type="ARBA" id="ARBA00005928"/>
    </source>
</evidence>
<organism evidence="7 8">
    <name type="scientific">Taxus chinensis</name>
    <name type="common">Chinese yew</name>
    <name type="synonym">Taxus wallichiana var. chinensis</name>
    <dbReference type="NCBI Taxonomy" id="29808"/>
    <lineage>
        <taxon>Eukaryota</taxon>
        <taxon>Viridiplantae</taxon>
        <taxon>Streptophyta</taxon>
        <taxon>Embryophyta</taxon>
        <taxon>Tracheophyta</taxon>
        <taxon>Spermatophyta</taxon>
        <taxon>Pinopsida</taxon>
        <taxon>Pinidae</taxon>
        <taxon>Conifers II</taxon>
        <taxon>Cupressales</taxon>
        <taxon>Taxaceae</taxon>
        <taxon>Taxus</taxon>
    </lineage>
</organism>
<dbReference type="EMBL" id="JAHRHJ020000006">
    <property type="protein sequence ID" value="KAH9310667.1"/>
    <property type="molecule type" value="Genomic_DNA"/>
</dbReference>
<dbReference type="CDD" id="cd05236">
    <property type="entry name" value="FAR-N_SDR_e"/>
    <property type="match status" value="1"/>
</dbReference>
<keyword evidence="8" id="KW-1185">Reference proteome</keyword>
<dbReference type="Proteomes" id="UP000824469">
    <property type="component" value="Unassembled WGS sequence"/>
</dbReference>
<dbReference type="EC" id="1.2.1.84" evidence="4"/>
<gene>
    <name evidence="7" type="ORF">KI387_025702</name>
</gene>
<evidence type="ECO:0000313" key="8">
    <source>
        <dbReference type="Proteomes" id="UP000824469"/>
    </source>
</evidence>
<sequence length="586" mass="66280">MEALKQVYQCASLLNSSSKQLCLEHKSFKHSTPFSKHSPFVYHQGRRNSASCLTVRATNSSHIAIKERNGSVKEHSLNKGLGIVDFLKGKHFLVTGATGFLAKVVIEKILRAQPQVGKLFLVIKANDSEAALHRLKKEIICSELFRCLRDIYGDHYEEFVWSKLVPVAGDVSLDNLGIQADVAEKLADYVDIILNCAANTSFDARYDVALETNTKGPSRLMEFGRSCRKLQLFLHVSTAYANGQREGRIVEKPFKMGESPIKELEDVPPLNILHEFELARKTLNSLNSLNEHDISRAMKDMAFKRARIYGWQDVYVFSKAMGEMFLDYNRGEIPLAIVRPSVIEGTYTDPFPGWIEGFRMVDPIIAYYGKGQLSALMGDPNLALDIVPADMVANAILATMAKHVGKAGMKVYQMASSVANPIVLRDLFGMFHQYFKAHPYVDARGRLIKVNDTLKLFGNMEDFSSHGVGMPLNEFGLPSLQMEKQELIALKVRQRVNKYISGIYQSYFTYKGRFDNSNIDLLFQELSQEEKKIFGFNVNGIEWNNYIMDIHIPGLLRNVIMKERSKSVPMEQERIPTVPILTRPYV</sequence>
<dbReference type="InterPro" id="IPR026055">
    <property type="entry name" value="FAR"/>
</dbReference>
<accession>A0AA38FTP4</accession>
<dbReference type="GO" id="GO:0010345">
    <property type="term" value="P:suberin biosynthetic process"/>
    <property type="evidence" value="ECO:0007669"/>
    <property type="project" value="TreeGrafter"/>
</dbReference>
<dbReference type="AlphaFoldDB" id="A0AA38FTP4"/>
<dbReference type="SUPFAM" id="SSF51735">
    <property type="entry name" value="NAD(P)-binding Rossmann-fold domains"/>
    <property type="match status" value="1"/>
</dbReference>
<feature type="domain" description="Thioester reductase (TE)" evidence="6">
    <location>
        <begin position="94"/>
        <end position="396"/>
    </location>
</feature>
<evidence type="ECO:0000259" key="5">
    <source>
        <dbReference type="Pfam" id="PF03015"/>
    </source>
</evidence>
<reference evidence="7 8" key="1">
    <citation type="journal article" date="2021" name="Nat. Plants">
        <title>The Taxus genome provides insights into paclitaxel biosynthesis.</title>
        <authorList>
            <person name="Xiong X."/>
            <person name="Gou J."/>
            <person name="Liao Q."/>
            <person name="Li Y."/>
            <person name="Zhou Q."/>
            <person name="Bi G."/>
            <person name="Li C."/>
            <person name="Du R."/>
            <person name="Wang X."/>
            <person name="Sun T."/>
            <person name="Guo L."/>
            <person name="Liang H."/>
            <person name="Lu P."/>
            <person name="Wu Y."/>
            <person name="Zhang Z."/>
            <person name="Ro D.K."/>
            <person name="Shang Y."/>
            <person name="Huang S."/>
            <person name="Yan J."/>
        </authorList>
    </citation>
    <scope>NUCLEOTIDE SEQUENCE [LARGE SCALE GENOMIC DNA]</scope>
    <source>
        <strain evidence="7">Ta-2019</strain>
    </source>
</reference>
<evidence type="ECO:0000256" key="2">
    <source>
        <dbReference type="ARBA" id="ARBA00022516"/>
    </source>
</evidence>
<comment type="caution">
    <text evidence="7">The sequence shown here is derived from an EMBL/GenBank/DDBJ whole genome shotgun (WGS) entry which is preliminary data.</text>
</comment>
<evidence type="ECO:0000256" key="4">
    <source>
        <dbReference type="RuleBase" id="RU363097"/>
    </source>
</evidence>
<dbReference type="InterPro" id="IPR033640">
    <property type="entry name" value="FAR_C"/>
</dbReference>
<protein>
    <recommendedName>
        <fullName evidence="4">Fatty acyl-CoA reductase</fullName>
        <ecNumber evidence="4">1.2.1.84</ecNumber>
    </recommendedName>
</protein>
<dbReference type="Pfam" id="PF07993">
    <property type="entry name" value="NAD_binding_4"/>
    <property type="match status" value="1"/>
</dbReference>
<comment type="catalytic activity">
    <reaction evidence="4">
        <text>a long-chain fatty acyl-CoA + 2 NADPH + 2 H(+) = a long-chain primary fatty alcohol + 2 NADP(+) + CoA</text>
        <dbReference type="Rhea" id="RHEA:52716"/>
        <dbReference type="ChEBI" id="CHEBI:15378"/>
        <dbReference type="ChEBI" id="CHEBI:57287"/>
        <dbReference type="ChEBI" id="CHEBI:57783"/>
        <dbReference type="ChEBI" id="CHEBI:58349"/>
        <dbReference type="ChEBI" id="CHEBI:77396"/>
        <dbReference type="ChEBI" id="CHEBI:83139"/>
        <dbReference type="EC" id="1.2.1.84"/>
    </reaction>
</comment>
<evidence type="ECO:0000313" key="7">
    <source>
        <dbReference type="EMBL" id="KAH9310667.1"/>
    </source>
</evidence>
<comment type="function">
    <text evidence="4">Catalyzes the reduction of fatty acyl-CoA to fatty alcohols.</text>
</comment>
<name>A0AA38FTP4_TAXCH</name>
<dbReference type="GO" id="GO:0102965">
    <property type="term" value="F:alcohol-forming long-chain fatty acyl-CoA reductase activity"/>
    <property type="evidence" value="ECO:0007669"/>
    <property type="project" value="UniProtKB-EC"/>
</dbReference>
<keyword evidence="4" id="KW-0521">NADP</keyword>
<keyword evidence="4" id="KW-0560">Oxidoreductase</keyword>
<feature type="domain" description="Fatty acyl-CoA reductase C-terminal" evidence="5">
    <location>
        <begin position="487"/>
        <end position="558"/>
    </location>
</feature>
<keyword evidence="3 4" id="KW-0443">Lipid metabolism</keyword>
<dbReference type="PANTHER" id="PTHR11011:SF45">
    <property type="entry name" value="FATTY ACYL-COA REDUCTASE CG8306-RELATED"/>
    <property type="match status" value="1"/>
</dbReference>
<dbReference type="Pfam" id="PF03015">
    <property type="entry name" value="Sterile"/>
    <property type="match status" value="1"/>
</dbReference>
<dbReference type="InterPro" id="IPR013120">
    <property type="entry name" value="FAR_NAD-bd"/>
</dbReference>
<comment type="similarity">
    <text evidence="1 4">Belongs to the fatty acyl-CoA reductase family.</text>
</comment>
<dbReference type="Gene3D" id="3.40.50.720">
    <property type="entry name" value="NAD(P)-binding Rossmann-like Domain"/>
    <property type="match status" value="1"/>
</dbReference>